<dbReference type="InterPro" id="IPR036390">
    <property type="entry name" value="WH_DNA-bd_sf"/>
</dbReference>
<evidence type="ECO:0000313" key="6">
    <source>
        <dbReference type="Proteomes" id="UP000305282"/>
    </source>
</evidence>
<evidence type="ECO:0000256" key="1">
    <source>
        <dbReference type="ARBA" id="ARBA00023015"/>
    </source>
</evidence>
<proteinExistence type="predicted"/>
<dbReference type="EMBL" id="SSXH01000486">
    <property type="protein sequence ID" value="THJ67227.1"/>
    <property type="molecule type" value="Genomic_DNA"/>
</dbReference>
<evidence type="ECO:0000256" key="2">
    <source>
        <dbReference type="ARBA" id="ARBA00023125"/>
    </source>
</evidence>
<evidence type="ECO:0000313" key="5">
    <source>
        <dbReference type="EMBL" id="THJ67227.1"/>
    </source>
</evidence>
<dbReference type="RefSeq" id="WP_136448936.1">
    <property type="nucleotide sequence ID" value="NZ_SSXH01000486.1"/>
</dbReference>
<reference evidence="5 6" key="1">
    <citation type="submission" date="2019-04" db="EMBL/GenBank/DDBJ databases">
        <title>Draft genome sequences for three unisolated Alnus-infective Frankia Sp+ strains, AgTrS, AiOr and AvVan, the first sequenced Frankia strains able to sporulate in-planta.</title>
        <authorList>
            <person name="Bethencourt L."/>
            <person name="Vautrin F."/>
            <person name="Taib N."/>
            <person name="Dubost A."/>
            <person name="Castro-Garcia L."/>
            <person name="Imbaud O."/>
            <person name="Abrouk D."/>
            <person name="Fournier P."/>
            <person name="Briolay J."/>
            <person name="Nguyen A."/>
            <person name="Normand P."/>
            <person name="Fernandez M.P."/>
            <person name="Brochier-Armanet C."/>
            <person name="Herrera-Belaroussi A."/>
        </authorList>
    </citation>
    <scope>NUCLEOTIDE SEQUENCE [LARGE SCALE GENOMIC DNA]</scope>
    <source>
        <strain evidence="5 6">AvVan</strain>
    </source>
</reference>
<dbReference type="Pfam" id="PF01638">
    <property type="entry name" value="HxlR"/>
    <property type="match status" value="1"/>
</dbReference>
<dbReference type="GO" id="GO:0003677">
    <property type="term" value="F:DNA binding"/>
    <property type="evidence" value="ECO:0007669"/>
    <property type="project" value="UniProtKB-KW"/>
</dbReference>
<evidence type="ECO:0000256" key="3">
    <source>
        <dbReference type="ARBA" id="ARBA00023163"/>
    </source>
</evidence>
<dbReference type="OrthoDB" id="5181972at2"/>
<sequence>MRQTSFAAMQCSLARTLELVGDWWSPLVLRDLYLGVHRFDELVADLGISRNLLTTRLADLVAGGVVRRVRYADRPPRHSYELTDAGRDLIPVLLAMTAWGDRWATPEGGPPIRFEHERCGHEFVPTVHCSACGEPVTADAVRPRPGPGGRRAPGTMILPEVLADRPG</sequence>
<dbReference type="Proteomes" id="UP000305282">
    <property type="component" value="Unassembled WGS sequence"/>
</dbReference>
<dbReference type="AlphaFoldDB" id="A0A4S5E6P3"/>
<organism evidence="5 6">
    <name type="scientific">Candidatus Frankia alpina</name>
    <dbReference type="NCBI Taxonomy" id="2699483"/>
    <lineage>
        <taxon>Bacteria</taxon>
        <taxon>Bacillati</taxon>
        <taxon>Actinomycetota</taxon>
        <taxon>Actinomycetes</taxon>
        <taxon>Frankiales</taxon>
        <taxon>Frankiaceae</taxon>
        <taxon>Frankia</taxon>
    </lineage>
</organism>
<evidence type="ECO:0000259" key="4">
    <source>
        <dbReference type="PROSITE" id="PS51118"/>
    </source>
</evidence>
<name>A0A4S5E6P3_9ACTN</name>
<keyword evidence="1" id="KW-0805">Transcription regulation</keyword>
<gene>
    <name evidence="5" type="ORF">E7Y31_16855</name>
</gene>
<protein>
    <submittedName>
        <fullName evidence="5">Helix-turn-helix transcriptional regulator</fullName>
    </submittedName>
</protein>
<dbReference type="InterPro" id="IPR002577">
    <property type="entry name" value="HTH_HxlR"/>
</dbReference>
<dbReference type="Gene3D" id="1.10.10.10">
    <property type="entry name" value="Winged helix-like DNA-binding domain superfamily/Winged helix DNA-binding domain"/>
    <property type="match status" value="1"/>
</dbReference>
<feature type="domain" description="HTH hxlR-type" evidence="4">
    <location>
        <begin position="11"/>
        <end position="108"/>
    </location>
</feature>
<dbReference type="PANTHER" id="PTHR33204:SF18">
    <property type="entry name" value="TRANSCRIPTIONAL REGULATORY PROTEIN"/>
    <property type="match status" value="1"/>
</dbReference>
<keyword evidence="3" id="KW-0804">Transcription</keyword>
<keyword evidence="6" id="KW-1185">Reference proteome</keyword>
<dbReference type="PROSITE" id="PS51118">
    <property type="entry name" value="HTH_HXLR"/>
    <property type="match status" value="1"/>
</dbReference>
<dbReference type="PANTHER" id="PTHR33204">
    <property type="entry name" value="TRANSCRIPTIONAL REGULATOR, MARR FAMILY"/>
    <property type="match status" value="1"/>
</dbReference>
<accession>A0A4S5E6P3</accession>
<comment type="caution">
    <text evidence="5">The sequence shown here is derived from an EMBL/GenBank/DDBJ whole genome shotgun (WGS) entry which is preliminary data.</text>
</comment>
<keyword evidence="2" id="KW-0238">DNA-binding</keyword>
<dbReference type="InterPro" id="IPR036388">
    <property type="entry name" value="WH-like_DNA-bd_sf"/>
</dbReference>
<dbReference type="SUPFAM" id="SSF46785">
    <property type="entry name" value="Winged helix' DNA-binding domain"/>
    <property type="match status" value="1"/>
</dbReference>